<feature type="compositionally biased region" description="Basic residues" evidence="1">
    <location>
        <begin position="89"/>
        <end position="101"/>
    </location>
</feature>
<evidence type="ECO:0000259" key="2">
    <source>
        <dbReference type="PROSITE" id="PS50174"/>
    </source>
</evidence>
<dbReference type="FunCoup" id="C3XRA8">
    <property type="interactions" value="437"/>
</dbReference>
<dbReference type="InterPro" id="IPR051189">
    <property type="entry name" value="Splicing_assoc_domain"/>
</dbReference>
<dbReference type="eggNOG" id="KOG0154">
    <property type="taxonomic scope" value="Eukaryota"/>
</dbReference>
<organism>
    <name type="scientific">Branchiostoma floridae</name>
    <name type="common">Florida lancelet</name>
    <name type="synonym">Amphioxus</name>
    <dbReference type="NCBI Taxonomy" id="7739"/>
    <lineage>
        <taxon>Eukaryota</taxon>
        <taxon>Metazoa</taxon>
        <taxon>Chordata</taxon>
        <taxon>Cephalochordata</taxon>
        <taxon>Leptocardii</taxon>
        <taxon>Amphioxiformes</taxon>
        <taxon>Branchiostomatidae</taxon>
        <taxon>Branchiostoma</taxon>
    </lineage>
</organism>
<dbReference type="STRING" id="7739.C3XRA8"/>
<dbReference type="Pfam" id="PF01585">
    <property type="entry name" value="G-patch"/>
    <property type="match status" value="1"/>
</dbReference>
<dbReference type="PANTHER" id="PTHR14195">
    <property type="entry name" value="G PATCH DOMAIN CONTAINING PROTEIN 2"/>
    <property type="match status" value="1"/>
</dbReference>
<gene>
    <name evidence="3" type="ORF">BRAFLDRAFT_73150</name>
</gene>
<name>C3XRA8_BRAFL</name>
<dbReference type="InParanoid" id="C3XRA8"/>
<evidence type="ECO:0000313" key="3">
    <source>
        <dbReference type="EMBL" id="EEN69226.1"/>
    </source>
</evidence>
<evidence type="ECO:0000256" key="1">
    <source>
        <dbReference type="SAM" id="MobiDB-lite"/>
    </source>
</evidence>
<reference evidence="3" key="1">
    <citation type="journal article" date="2008" name="Nature">
        <title>The amphioxus genome and the evolution of the chordate karyotype.</title>
        <authorList>
            <consortium name="US DOE Joint Genome Institute (JGI-PGF)"/>
            <person name="Putnam N.H."/>
            <person name="Butts T."/>
            <person name="Ferrier D.E.K."/>
            <person name="Furlong R.F."/>
            <person name="Hellsten U."/>
            <person name="Kawashima T."/>
            <person name="Robinson-Rechavi M."/>
            <person name="Shoguchi E."/>
            <person name="Terry A."/>
            <person name="Yu J.-K."/>
            <person name="Benito-Gutierrez E.L."/>
            <person name="Dubchak I."/>
            <person name="Garcia-Fernandez J."/>
            <person name="Gibson-Brown J.J."/>
            <person name="Grigoriev I.V."/>
            <person name="Horton A.C."/>
            <person name="de Jong P.J."/>
            <person name="Jurka J."/>
            <person name="Kapitonov V.V."/>
            <person name="Kohara Y."/>
            <person name="Kuroki Y."/>
            <person name="Lindquist E."/>
            <person name="Lucas S."/>
            <person name="Osoegawa K."/>
            <person name="Pennacchio L.A."/>
            <person name="Salamov A.A."/>
            <person name="Satou Y."/>
            <person name="Sauka-Spengler T."/>
            <person name="Schmutz J."/>
            <person name="Shin-I T."/>
            <person name="Toyoda A."/>
            <person name="Bronner-Fraser M."/>
            <person name="Fujiyama A."/>
            <person name="Holland L.Z."/>
            <person name="Holland P.W.H."/>
            <person name="Satoh N."/>
            <person name="Rokhsar D.S."/>
        </authorList>
    </citation>
    <scope>NUCLEOTIDE SEQUENCE [LARGE SCALE GENOMIC DNA]</scope>
    <source>
        <strain evidence="3">S238N-H82</strain>
        <tissue evidence="3">Testes</tissue>
    </source>
</reference>
<feature type="region of interest" description="Disordered" evidence="1">
    <location>
        <begin position="85"/>
        <end position="121"/>
    </location>
</feature>
<protein>
    <recommendedName>
        <fullName evidence="2">G-patch domain-containing protein</fullName>
    </recommendedName>
</protein>
<feature type="compositionally biased region" description="Low complexity" evidence="1">
    <location>
        <begin position="206"/>
        <end position="218"/>
    </location>
</feature>
<feature type="region of interest" description="Disordered" evidence="1">
    <location>
        <begin position="340"/>
        <end position="367"/>
    </location>
</feature>
<sequence length="498" mass="55235">MEVVNMEELIQDLTCALEETSNEASESSLDEALKDYMENVTQQQEDDHDSDDLIMAKRLLSLNFNSTASNRHSFHSESDTFTDSYSKVRSARPSRRRKYKRMAVDPQGTVGSPMTPQLPDGLPDYIPRKRKQLKKGGKGLLKEGSQDEDAMDIEGLRSGQFGYDIKKLRMKDSQIDQARTAGEHDSMDCYDEGGTSKEGDAESVFESDLSGSESDSGLYTNDEGREGDDEQSDFFHEGVGPACGIPGVIQWWEEDKIDCDDHDPKFDQILNGSLPFLTEVPRGLQARTSRLLGRYSNKRNIKSACRRLKDRKKRGPMYSTNNDMMSGDFSAYQEIWLQPRKKKEKDQPGHHKCGSADNKRRRKIPQSSPMAQGVLLHASDDFVPGDEQLLPVCDVLVPGAEVLLPACGVLVPSCMSLSSMALSQAVTGYVGENADPIPDNNVGNRMLRGMGWSPGLGLGAENQGMTQPVRAFLRPKSLWLTARQLAGTSTESNTVYLV</sequence>
<proteinExistence type="predicted"/>
<accession>C3XRA8</accession>
<dbReference type="SMART" id="SM00443">
    <property type="entry name" value="G_patch"/>
    <property type="match status" value="1"/>
</dbReference>
<feature type="region of interest" description="Disordered" evidence="1">
    <location>
        <begin position="176"/>
        <end position="237"/>
    </location>
</feature>
<dbReference type="PROSITE" id="PS50174">
    <property type="entry name" value="G_PATCH"/>
    <property type="match status" value="1"/>
</dbReference>
<dbReference type="GO" id="GO:0003676">
    <property type="term" value="F:nucleic acid binding"/>
    <property type="evidence" value="ECO:0007669"/>
    <property type="project" value="InterPro"/>
</dbReference>
<dbReference type="InterPro" id="IPR000467">
    <property type="entry name" value="G_patch_dom"/>
</dbReference>
<dbReference type="EMBL" id="GG666456">
    <property type="protein sequence ID" value="EEN69226.1"/>
    <property type="molecule type" value="Genomic_DNA"/>
</dbReference>
<feature type="domain" description="G-patch" evidence="2">
    <location>
        <begin position="439"/>
        <end position="491"/>
    </location>
</feature>
<dbReference type="AlphaFoldDB" id="C3XRA8"/>